<dbReference type="EMBL" id="CP113524">
    <property type="protein sequence ID" value="WAJ22332.1"/>
    <property type="molecule type" value="Genomic_DNA"/>
</dbReference>
<dbReference type="InterPro" id="IPR018656">
    <property type="entry name" value="DUF2087"/>
</dbReference>
<evidence type="ECO:0000259" key="1">
    <source>
        <dbReference type="Pfam" id="PF00196"/>
    </source>
</evidence>
<dbReference type="Pfam" id="PF00196">
    <property type="entry name" value="GerE"/>
    <property type="match status" value="1"/>
</dbReference>
<dbReference type="InterPro" id="IPR036388">
    <property type="entry name" value="WH-like_DNA-bd_sf"/>
</dbReference>
<dbReference type="InterPro" id="IPR016032">
    <property type="entry name" value="Sig_transdc_resp-reg_C-effctor"/>
</dbReference>
<feature type="domain" description="HTH luxR-type" evidence="1">
    <location>
        <begin position="83"/>
        <end position="120"/>
    </location>
</feature>
<organism evidence="3 4">
    <name type="scientific">Lacrimispora xylanolytica</name>
    <dbReference type="NCBI Taxonomy" id="29375"/>
    <lineage>
        <taxon>Bacteria</taxon>
        <taxon>Bacillati</taxon>
        <taxon>Bacillota</taxon>
        <taxon>Clostridia</taxon>
        <taxon>Lachnospirales</taxon>
        <taxon>Lachnospiraceae</taxon>
        <taxon>Lacrimispora</taxon>
    </lineage>
</organism>
<protein>
    <submittedName>
        <fullName evidence="3">DUF2087 domain-containing protein</fullName>
    </submittedName>
</protein>
<accession>A0ABY7A9Y5</accession>
<evidence type="ECO:0000313" key="4">
    <source>
        <dbReference type="Proteomes" id="UP001163115"/>
    </source>
</evidence>
<evidence type="ECO:0000313" key="3">
    <source>
        <dbReference type="EMBL" id="WAJ22332.1"/>
    </source>
</evidence>
<keyword evidence="4" id="KW-1185">Reference proteome</keyword>
<sequence length="257" mass="30454">MRDHDERKSLWQVTQDELTNGFYENDNFVYCLICNETFTKGEIFQHNNHFYDAYKMMKIHNEEKHGSMLDYLLNMNPNFLGISSTQQSILKLMAEGKSDKEISEVKGISCSTVRNHRYKLHEYEKQAKLFLAAMDLFKKKEDFMKSEEPSSQFYDAHKTATMIDDRYNVTVEEKKKMIARYIDQNGCIKQFPAKEKGKIVILREIASNFSPGIHYSEIEVNNVLKKIYSDFPYIRRLLIEYGFLERTDSCSEYWIKE</sequence>
<feature type="domain" description="DUF2087" evidence="2">
    <location>
        <begin position="188"/>
        <end position="254"/>
    </location>
</feature>
<reference evidence="3" key="1">
    <citation type="submission" date="2022-11" db="EMBL/GenBank/DDBJ databases">
        <title>Lacrimispora xylanolytica sy1, complete genome.</title>
        <authorList>
            <person name="Choi S."/>
        </authorList>
    </citation>
    <scope>NUCLEOTIDE SEQUENCE</scope>
    <source>
        <strain evidence="3">Sy1</strain>
    </source>
</reference>
<dbReference type="SUPFAM" id="SSF46894">
    <property type="entry name" value="C-terminal effector domain of the bipartite response regulators"/>
    <property type="match status" value="1"/>
</dbReference>
<name>A0ABY7A9Y5_9FIRM</name>
<gene>
    <name evidence="3" type="ORF">OW255_12170</name>
</gene>
<dbReference type="Pfam" id="PF09860">
    <property type="entry name" value="DUF2087"/>
    <property type="match status" value="1"/>
</dbReference>
<proteinExistence type="predicted"/>
<evidence type="ECO:0000259" key="2">
    <source>
        <dbReference type="Pfam" id="PF09860"/>
    </source>
</evidence>
<dbReference type="Gene3D" id="1.10.10.10">
    <property type="entry name" value="Winged helix-like DNA-binding domain superfamily/Winged helix DNA-binding domain"/>
    <property type="match status" value="1"/>
</dbReference>
<dbReference type="InterPro" id="IPR000792">
    <property type="entry name" value="Tscrpt_reg_LuxR_C"/>
</dbReference>
<dbReference type="Proteomes" id="UP001163115">
    <property type="component" value="Chromosome"/>
</dbReference>
<dbReference type="RefSeq" id="WP_024835660.1">
    <property type="nucleotide sequence ID" value="NZ_CP113524.1"/>
</dbReference>